<protein>
    <submittedName>
        <fullName evidence="2">Uncharacterized protein</fullName>
    </submittedName>
</protein>
<keyword evidence="1" id="KW-0732">Signal</keyword>
<feature type="signal peptide" evidence="1">
    <location>
        <begin position="1"/>
        <end position="24"/>
    </location>
</feature>
<accession>A0AAF1B398</accession>
<sequence length="76" mass="8345">MKLFPAALSLCFMICLQLGNDVEASTRLPLLINPQTLDSSQYITVTGCSSNCETSCCYCNIKKQPPVCLKCCHEIP</sequence>
<organism evidence="2 3">
    <name type="scientific">Daucus carota subsp. sativus</name>
    <name type="common">Carrot</name>
    <dbReference type="NCBI Taxonomy" id="79200"/>
    <lineage>
        <taxon>Eukaryota</taxon>
        <taxon>Viridiplantae</taxon>
        <taxon>Streptophyta</taxon>
        <taxon>Embryophyta</taxon>
        <taxon>Tracheophyta</taxon>
        <taxon>Spermatophyta</taxon>
        <taxon>Magnoliopsida</taxon>
        <taxon>eudicotyledons</taxon>
        <taxon>Gunneridae</taxon>
        <taxon>Pentapetalae</taxon>
        <taxon>asterids</taxon>
        <taxon>campanulids</taxon>
        <taxon>Apiales</taxon>
        <taxon>Apiaceae</taxon>
        <taxon>Apioideae</taxon>
        <taxon>Scandiceae</taxon>
        <taxon>Daucinae</taxon>
        <taxon>Daucus</taxon>
        <taxon>Daucus sect. Daucus</taxon>
    </lineage>
</organism>
<name>A0AAF1B398_DAUCS</name>
<evidence type="ECO:0000313" key="2">
    <source>
        <dbReference type="EMBL" id="WOH05044.1"/>
    </source>
</evidence>
<evidence type="ECO:0000256" key="1">
    <source>
        <dbReference type="SAM" id="SignalP"/>
    </source>
</evidence>
<dbReference type="EMBL" id="CP093348">
    <property type="protein sequence ID" value="WOH05044.1"/>
    <property type="molecule type" value="Genomic_DNA"/>
</dbReference>
<dbReference type="AlphaFoldDB" id="A0AAF1B398"/>
<evidence type="ECO:0000313" key="3">
    <source>
        <dbReference type="Proteomes" id="UP000077755"/>
    </source>
</evidence>
<reference evidence="2" key="1">
    <citation type="journal article" date="2016" name="Nat. Genet.">
        <title>A high-quality carrot genome assembly provides new insights into carotenoid accumulation and asterid genome evolution.</title>
        <authorList>
            <person name="Iorizzo M."/>
            <person name="Ellison S."/>
            <person name="Senalik D."/>
            <person name="Zeng P."/>
            <person name="Satapoomin P."/>
            <person name="Huang J."/>
            <person name="Bowman M."/>
            <person name="Iovene M."/>
            <person name="Sanseverino W."/>
            <person name="Cavagnaro P."/>
            <person name="Yildiz M."/>
            <person name="Macko-Podgorni A."/>
            <person name="Moranska E."/>
            <person name="Grzebelus E."/>
            <person name="Grzebelus D."/>
            <person name="Ashrafi H."/>
            <person name="Zheng Z."/>
            <person name="Cheng S."/>
            <person name="Spooner D."/>
            <person name="Van Deynze A."/>
            <person name="Simon P."/>
        </authorList>
    </citation>
    <scope>NUCLEOTIDE SEQUENCE</scope>
    <source>
        <tissue evidence="2">Leaf</tissue>
    </source>
</reference>
<keyword evidence="3" id="KW-1185">Reference proteome</keyword>
<proteinExistence type="predicted"/>
<feature type="chain" id="PRO_5041924585" evidence="1">
    <location>
        <begin position="25"/>
        <end position="76"/>
    </location>
</feature>
<reference evidence="2" key="2">
    <citation type="submission" date="2022-03" db="EMBL/GenBank/DDBJ databases">
        <title>Draft title - Genomic analysis of global carrot germplasm unveils the trajectory of domestication and the origin of high carotenoid orange carrot.</title>
        <authorList>
            <person name="Iorizzo M."/>
            <person name="Ellison S."/>
            <person name="Senalik D."/>
            <person name="Macko-Podgorni A."/>
            <person name="Grzebelus D."/>
            <person name="Bostan H."/>
            <person name="Rolling W."/>
            <person name="Curaba J."/>
            <person name="Simon P."/>
        </authorList>
    </citation>
    <scope>NUCLEOTIDE SEQUENCE</scope>
    <source>
        <tissue evidence="2">Leaf</tissue>
    </source>
</reference>
<dbReference type="Proteomes" id="UP000077755">
    <property type="component" value="Chromosome 6"/>
</dbReference>
<gene>
    <name evidence="2" type="ORF">DCAR_0624456</name>
</gene>